<gene>
    <name evidence="1" type="ORF">SAMN06295987_104166</name>
</gene>
<dbReference type="RefSeq" id="WP_079730836.1">
    <property type="nucleotide sequence ID" value="NZ_FVZE01000004.1"/>
</dbReference>
<sequence length="193" mass="20260">MTTATLEKPAKVAMNGVDVPAFLATLDAVDGQRELARFTFRAEGNWIAGTHSQARMGNFHGAGGEQPRDCGHMIDGDHPAVLCGKDQGATPVEMLLAALSACITAGIGNIASIRQVRLESVETRVEGDIDLLGILGLDNTVRNGFEGISIQVRIKGDAGAEDLEKIVHQSVARSAVFDVLTNGVPVTVTAQAD</sequence>
<dbReference type="Pfam" id="PF02566">
    <property type="entry name" value="OsmC"/>
    <property type="match status" value="1"/>
</dbReference>
<keyword evidence="2" id="KW-1185">Reference proteome</keyword>
<evidence type="ECO:0000313" key="1">
    <source>
        <dbReference type="EMBL" id="SLK02898.1"/>
    </source>
</evidence>
<proteinExistence type="predicted"/>
<dbReference type="PANTHER" id="PTHR35368">
    <property type="entry name" value="HYDROPEROXIDE REDUCTASE"/>
    <property type="match status" value="1"/>
</dbReference>
<reference evidence="2" key="1">
    <citation type="submission" date="2017-02" db="EMBL/GenBank/DDBJ databases">
        <authorList>
            <person name="Varghese N."/>
            <person name="Submissions S."/>
        </authorList>
    </citation>
    <scope>NUCLEOTIDE SEQUENCE [LARGE SCALE GENOMIC DNA]</scope>
    <source>
        <strain evidence="2">SM117</strain>
    </source>
</reference>
<dbReference type="STRING" id="428990.SAMN06295987_104166"/>
<name>A0A1U6I4G9_9SPHN</name>
<accession>A0A1U6I4G9</accession>
<dbReference type="InterPro" id="IPR003718">
    <property type="entry name" value="OsmC/Ohr_fam"/>
</dbReference>
<protein>
    <submittedName>
        <fullName evidence="1">Uncharacterized OsmC-related protein</fullName>
    </submittedName>
</protein>
<dbReference type="Proteomes" id="UP000190989">
    <property type="component" value="Unassembled WGS sequence"/>
</dbReference>
<dbReference type="EMBL" id="FVZE01000004">
    <property type="protein sequence ID" value="SLK02898.1"/>
    <property type="molecule type" value="Genomic_DNA"/>
</dbReference>
<dbReference type="InterPro" id="IPR015946">
    <property type="entry name" value="KH_dom-like_a/b"/>
</dbReference>
<evidence type="ECO:0000313" key="2">
    <source>
        <dbReference type="Proteomes" id="UP000190989"/>
    </source>
</evidence>
<dbReference type="InterPro" id="IPR036102">
    <property type="entry name" value="OsmC/Ohrsf"/>
</dbReference>
<organism evidence="1 2">
    <name type="scientific">Novosphingobium mathurense</name>
    <dbReference type="NCBI Taxonomy" id="428990"/>
    <lineage>
        <taxon>Bacteria</taxon>
        <taxon>Pseudomonadati</taxon>
        <taxon>Pseudomonadota</taxon>
        <taxon>Alphaproteobacteria</taxon>
        <taxon>Sphingomonadales</taxon>
        <taxon>Sphingomonadaceae</taxon>
        <taxon>Novosphingobium</taxon>
    </lineage>
</organism>
<dbReference type="SUPFAM" id="SSF82784">
    <property type="entry name" value="OsmC-like"/>
    <property type="match status" value="1"/>
</dbReference>
<dbReference type="AlphaFoldDB" id="A0A1U6I4G9"/>
<dbReference type="InterPro" id="IPR052924">
    <property type="entry name" value="OsmC/Ohr_hydroprdx_reductase"/>
</dbReference>
<dbReference type="Gene3D" id="3.30.300.20">
    <property type="match status" value="1"/>
</dbReference>
<dbReference type="PANTHER" id="PTHR35368:SF1">
    <property type="entry name" value="HYDROPEROXIDE REDUCTASE"/>
    <property type="match status" value="1"/>
</dbReference>